<evidence type="ECO:0000256" key="1">
    <source>
        <dbReference type="SAM" id="SignalP"/>
    </source>
</evidence>
<dbReference type="SUPFAM" id="SSF48317">
    <property type="entry name" value="Acid phosphatase/Vanadium-dependent haloperoxidase"/>
    <property type="match status" value="1"/>
</dbReference>
<dbReference type="InterPro" id="IPR052559">
    <property type="entry name" value="V-haloperoxidase"/>
</dbReference>
<gene>
    <name evidence="4" type="ORF">WJX72_007860</name>
</gene>
<dbReference type="Pfam" id="PF21167">
    <property type="entry name" value="DUF6851"/>
    <property type="match status" value="1"/>
</dbReference>
<dbReference type="Gene3D" id="1.20.144.10">
    <property type="entry name" value="Phosphatidic acid phosphatase type 2/haloperoxidase"/>
    <property type="match status" value="1"/>
</dbReference>
<evidence type="ECO:0000259" key="3">
    <source>
        <dbReference type="Pfam" id="PF22778"/>
    </source>
</evidence>
<name>A0AAW1Q0A5_9CHLO</name>
<dbReference type="PANTHER" id="PTHR34599:SF2">
    <property type="entry name" value="TRAF-TYPE DOMAIN-CONTAINING PROTEIN"/>
    <property type="match status" value="1"/>
</dbReference>
<feature type="domain" description="DUF6851" evidence="2">
    <location>
        <begin position="90"/>
        <end position="210"/>
    </location>
</feature>
<feature type="chain" id="PRO_5043811000" evidence="1">
    <location>
        <begin position="29"/>
        <end position="409"/>
    </location>
</feature>
<dbReference type="InterPro" id="IPR036938">
    <property type="entry name" value="PAP2/HPO_sf"/>
</dbReference>
<keyword evidence="1" id="KW-0732">Signal</keyword>
<feature type="signal peptide" evidence="1">
    <location>
        <begin position="1"/>
        <end position="28"/>
    </location>
</feature>
<reference evidence="4 5" key="1">
    <citation type="journal article" date="2024" name="Nat. Commun.">
        <title>Phylogenomics reveals the evolutionary origins of lichenization in chlorophyte algae.</title>
        <authorList>
            <person name="Puginier C."/>
            <person name="Libourel C."/>
            <person name="Otte J."/>
            <person name="Skaloud P."/>
            <person name="Haon M."/>
            <person name="Grisel S."/>
            <person name="Petersen M."/>
            <person name="Berrin J.G."/>
            <person name="Delaux P.M."/>
            <person name="Dal Grande F."/>
            <person name="Keller J."/>
        </authorList>
    </citation>
    <scope>NUCLEOTIDE SEQUENCE [LARGE SCALE GENOMIC DNA]</scope>
    <source>
        <strain evidence="4 5">SAG 2043</strain>
    </source>
</reference>
<sequence>MTVARGPQTIMIPVHMLLPFLLPLTVFADPGQGPAPPLPSADTQPSLVVQWNAVLLNEVSCAMGAKSARCARPAVIKLGPPTVARALAVMHSCIYSAWAAYDSTAAGLFWDKAHLQRRPAQELTDSNKATAVSCAAYHALTNFFSPSPDFVALLKKQGLDDDTCGAGTAKAACQAVLDHYHDGSGSDNATAAFKSPNTPTTVVDPNAWQPLALPNANGTLVVQTFSYPDYYRAPTFAICFDELRPGNASIAWYGTPAYQAQVDRILGLSANLNDTTKMISEYWGDGPGTVTPPGHWSQFDRQVEAWGGRGKGKQLINGSEWLPYQQATFLTPPFPSFTSGHSTFSAAAAQLLALFTGSDRFGNQAVMKAGSSQVEPSIAPSQDIVLAWPTFTDAAKEAGMSRQVEHSLP</sequence>
<dbReference type="GO" id="GO:0004601">
    <property type="term" value="F:peroxidase activity"/>
    <property type="evidence" value="ECO:0007669"/>
    <property type="project" value="InterPro"/>
</dbReference>
<protein>
    <submittedName>
        <fullName evidence="4">Uncharacterized protein</fullName>
    </submittedName>
</protein>
<accession>A0AAW1Q0A5</accession>
<evidence type="ECO:0000259" key="2">
    <source>
        <dbReference type="Pfam" id="PF21167"/>
    </source>
</evidence>
<evidence type="ECO:0000313" key="4">
    <source>
        <dbReference type="EMBL" id="KAK9815673.1"/>
    </source>
</evidence>
<evidence type="ECO:0000313" key="5">
    <source>
        <dbReference type="Proteomes" id="UP001489004"/>
    </source>
</evidence>
<dbReference type="Pfam" id="PF22778">
    <property type="entry name" value="VCPO_2nd"/>
    <property type="match status" value="1"/>
</dbReference>
<dbReference type="InterPro" id="IPR016119">
    <property type="entry name" value="Br/Cl_peroxidase_C"/>
</dbReference>
<dbReference type="AlphaFoldDB" id="A0AAW1Q0A5"/>
<dbReference type="InterPro" id="IPR055161">
    <property type="entry name" value="NapH1-like_2nd"/>
</dbReference>
<feature type="domain" description="Vanadium-dependent haloperoxidase NapH1-like second helical-bundle" evidence="3">
    <location>
        <begin position="301"/>
        <end position="402"/>
    </location>
</feature>
<dbReference type="EMBL" id="JALJOR010000006">
    <property type="protein sequence ID" value="KAK9815673.1"/>
    <property type="molecule type" value="Genomic_DNA"/>
</dbReference>
<dbReference type="InterPro" id="IPR049283">
    <property type="entry name" value="DUF6851"/>
</dbReference>
<comment type="caution">
    <text evidence="4">The sequence shown here is derived from an EMBL/GenBank/DDBJ whole genome shotgun (WGS) entry which is preliminary data.</text>
</comment>
<organism evidence="4 5">
    <name type="scientific">[Myrmecia] bisecta</name>
    <dbReference type="NCBI Taxonomy" id="41462"/>
    <lineage>
        <taxon>Eukaryota</taxon>
        <taxon>Viridiplantae</taxon>
        <taxon>Chlorophyta</taxon>
        <taxon>core chlorophytes</taxon>
        <taxon>Trebouxiophyceae</taxon>
        <taxon>Trebouxiales</taxon>
        <taxon>Trebouxiaceae</taxon>
        <taxon>Myrmecia</taxon>
    </lineage>
</organism>
<dbReference type="Gene3D" id="1.10.606.10">
    <property type="entry name" value="Vanadium-containing Chloroperoxidase, domain 2"/>
    <property type="match status" value="2"/>
</dbReference>
<keyword evidence="5" id="KW-1185">Reference proteome</keyword>
<proteinExistence type="predicted"/>
<dbReference type="Proteomes" id="UP001489004">
    <property type="component" value="Unassembled WGS sequence"/>
</dbReference>
<dbReference type="PANTHER" id="PTHR34599">
    <property type="entry name" value="PEROXIDASE-RELATED"/>
    <property type="match status" value="1"/>
</dbReference>